<dbReference type="PANTHER" id="PTHR43685:SF5">
    <property type="entry name" value="GLYCOSYLTRANSFERASE EPSE-RELATED"/>
    <property type="match status" value="1"/>
</dbReference>
<sequence length="356" mass="40428">MDCVVTCNHQSNRPLLSVLMPVFNAEAYVGEAIESILGQSFRDFEFIIIDDGSTDNSLSVLKRYAVQDARIRLISRENRGLVATLNEGIALARGEWIARMDADDVAMPNRFIVQLAALERERVDFCGGAIQCFGALRSVCFYPLTHEACEVHLLFGVPFGHPTVIGRHSAFAELGYDPDYPYAEDYELWQRAWGRGYKFVNVPEVVLRYRVHAGQVSARKKAEQQNTADAVRKRHWRALFPRMDDKEIDYIIKMLHDGKGETSRLLPCLLSLVSHYSGEARQVLLLDSYGAFRELAGSDRSAWRNWLTLKKQACSDAVEVKDVFRTAVLWGFSIFNITKGSIRYQLLQKIKSIVLK</sequence>
<proteinExistence type="inferred from homology"/>
<reference evidence="5 6" key="1">
    <citation type="journal article" date="2002" name="DNA Res.">
        <title>Complete genome structure of the thermophilic cyanobacterium Thermosynechococcus elongatus BP-1.</title>
        <authorList>
            <person name="Nakamura Y."/>
            <person name="Kaneko T."/>
            <person name="Sato S."/>
            <person name="Ikeuchi M."/>
            <person name="Katoh H."/>
            <person name="Sasamoto S."/>
            <person name="Watanabe A."/>
            <person name="Iriguchi M."/>
            <person name="Kawashima K."/>
            <person name="Kimura T."/>
            <person name="Kishida Y."/>
            <person name="Kiyokawa C."/>
            <person name="Kohara M."/>
            <person name="Matsumoto M."/>
            <person name="Matsuno A."/>
            <person name="Nakazaki N."/>
            <person name="Shimpo S."/>
            <person name="Sugimoto M."/>
            <person name="Takeuchi C."/>
            <person name="Yamada M."/>
            <person name="Tabata S."/>
        </authorList>
    </citation>
    <scope>NUCLEOTIDE SEQUENCE [LARGE SCALE GENOMIC DNA]</scope>
    <source>
        <strain evidence="6">IAM M-273 / NIES-2133 / BP-1</strain>
    </source>
</reference>
<dbReference type="Pfam" id="PF00535">
    <property type="entry name" value="Glycos_transf_2"/>
    <property type="match status" value="1"/>
</dbReference>
<dbReference type="KEGG" id="tel:tlr2317"/>
<dbReference type="PANTHER" id="PTHR43685">
    <property type="entry name" value="GLYCOSYLTRANSFERASE"/>
    <property type="match status" value="1"/>
</dbReference>
<dbReference type="InterPro" id="IPR050834">
    <property type="entry name" value="Glycosyltransf_2"/>
</dbReference>
<dbReference type="Proteomes" id="UP000000440">
    <property type="component" value="Chromosome"/>
</dbReference>
<evidence type="ECO:0000313" key="6">
    <source>
        <dbReference type="Proteomes" id="UP000000440"/>
    </source>
</evidence>
<evidence type="ECO:0000256" key="3">
    <source>
        <dbReference type="ARBA" id="ARBA00022679"/>
    </source>
</evidence>
<dbReference type="AlphaFoldDB" id="Q8DGK0"/>
<evidence type="ECO:0000256" key="2">
    <source>
        <dbReference type="ARBA" id="ARBA00022676"/>
    </source>
</evidence>
<dbReference type="InterPro" id="IPR001173">
    <property type="entry name" value="Glyco_trans_2-like"/>
</dbReference>
<feature type="domain" description="Glycosyltransferase 2-like" evidence="4">
    <location>
        <begin position="17"/>
        <end position="133"/>
    </location>
</feature>
<comment type="similarity">
    <text evidence="1">Belongs to the glycosyltransferase 2 family.</text>
</comment>
<protein>
    <submittedName>
        <fullName evidence="5">Tlr2317 protein</fullName>
    </submittedName>
</protein>
<keyword evidence="6" id="KW-1185">Reference proteome</keyword>
<dbReference type="InterPro" id="IPR029044">
    <property type="entry name" value="Nucleotide-diphossugar_trans"/>
</dbReference>
<dbReference type="SUPFAM" id="SSF53448">
    <property type="entry name" value="Nucleotide-diphospho-sugar transferases"/>
    <property type="match status" value="1"/>
</dbReference>
<evidence type="ECO:0000313" key="5">
    <source>
        <dbReference type="EMBL" id="BAC09869.1"/>
    </source>
</evidence>
<dbReference type="PATRIC" id="fig|197221.4.peg.2429"/>
<evidence type="ECO:0000256" key="1">
    <source>
        <dbReference type="ARBA" id="ARBA00006739"/>
    </source>
</evidence>
<dbReference type="eggNOG" id="COG1216">
    <property type="taxonomic scope" value="Bacteria"/>
</dbReference>
<dbReference type="CAZy" id="GT2">
    <property type="family name" value="Glycosyltransferase Family 2"/>
</dbReference>
<name>Q8DGK0_THEVB</name>
<dbReference type="STRING" id="197221.gene:10748936"/>
<keyword evidence="3" id="KW-0808">Transferase</keyword>
<accession>Q8DGK0</accession>
<dbReference type="Gene3D" id="3.90.550.10">
    <property type="entry name" value="Spore Coat Polysaccharide Biosynthesis Protein SpsA, Chain A"/>
    <property type="match status" value="1"/>
</dbReference>
<dbReference type="GO" id="GO:0016757">
    <property type="term" value="F:glycosyltransferase activity"/>
    <property type="evidence" value="ECO:0007669"/>
    <property type="project" value="UniProtKB-KW"/>
</dbReference>
<organism evidence="5 6">
    <name type="scientific">Thermosynechococcus vestitus (strain NIES-2133 / IAM M-273 / BP-1)</name>
    <dbReference type="NCBI Taxonomy" id="197221"/>
    <lineage>
        <taxon>Bacteria</taxon>
        <taxon>Bacillati</taxon>
        <taxon>Cyanobacteriota</taxon>
        <taxon>Cyanophyceae</taxon>
        <taxon>Acaryochloridales</taxon>
        <taxon>Thermosynechococcaceae</taxon>
        <taxon>Thermosynechococcus</taxon>
    </lineage>
</organism>
<keyword evidence="2" id="KW-0328">Glycosyltransferase</keyword>
<gene>
    <name evidence="5" type="ordered locus">tlr2317</name>
</gene>
<evidence type="ECO:0000259" key="4">
    <source>
        <dbReference type="Pfam" id="PF00535"/>
    </source>
</evidence>
<dbReference type="EnsemblBacteria" id="BAC09869">
    <property type="protein sequence ID" value="BAC09869"/>
    <property type="gene ID" value="BAC09869"/>
</dbReference>
<dbReference type="EMBL" id="BA000039">
    <property type="protein sequence ID" value="BAC09869.1"/>
    <property type="molecule type" value="Genomic_DNA"/>
</dbReference>